<reference evidence="1 2" key="1">
    <citation type="submission" date="2018-04" db="EMBL/GenBank/DDBJ databases">
        <title>Genomic Encyclopedia of Archaeal and Bacterial Type Strains, Phase II (KMG-II): from individual species to whole genera.</title>
        <authorList>
            <person name="Goeker M."/>
        </authorList>
    </citation>
    <scope>NUCLEOTIDE SEQUENCE [LARGE SCALE GENOMIC DNA]</scope>
    <source>
        <strain evidence="1 2">DSM 45169</strain>
    </source>
</reference>
<comment type="caution">
    <text evidence="1">The sequence shown here is derived from an EMBL/GenBank/DDBJ whole genome shotgun (WGS) entry which is preliminary data.</text>
</comment>
<name>A0A2T4Z957_9BACL</name>
<gene>
    <name evidence="1" type="ORF">C8J48_0993</name>
</gene>
<dbReference type="EMBL" id="PZZP01000001">
    <property type="protein sequence ID" value="PTM58410.1"/>
    <property type="molecule type" value="Genomic_DNA"/>
</dbReference>
<protein>
    <submittedName>
        <fullName evidence="1">Uncharacterized protein</fullName>
    </submittedName>
</protein>
<dbReference type="AlphaFoldDB" id="A0A2T4Z957"/>
<evidence type="ECO:0000313" key="1">
    <source>
        <dbReference type="EMBL" id="PTM58410.1"/>
    </source>
</evidence>
<dbReference type="Proteomes" id="UP000241639">
    <property type="component" value="Unassembled WGS sequence"/>
</dbReference>
<accession>A0A2T4Z957</accession>
<keyword evidence="2" id="KW-1185">Reference proteome</keyword>
<evidence type="ECO:0000313" key="2">
    <source>
        <dbReference type="Proteomes" id="UP000241639"/>
    </source>
</evidence>
<proteinExistence type="predicted"/>
<organism evidence="1 2">
    <name type="scientific">Desmospora activa DSM 45169</name>
    <dbReference type="NCBI Taxonomy" id="1121389"/>
    <lineage>
        <taxon>Bacteria</taxon>
        <taxon>Bacillati</taxon>
        <taxon>Bacillota</taxon>
        <taxon>Bacilli</taxon>
        <taxon>Bacillales</taxon>
        <taxon>Thermoactinomycetaceae</taxon>
        <taxon>Desmospora</taxon>
    </lineage>
</organism>
<sequence>MRVRFMRIFSVAPFGRDLGVSAVSGRGEETYTKSTGLDSLTDVQAGGERREKDEILTSNLGHHASAQRRLCS</sequence>